<evidence type="ECO:0000313" key="6">
    <source>
        <dbReference type="Proteomes" id="UP000076078"/>
    </source>
</evidence>
<dbReference type="InterPro" id="IPR015908">
    <property type="entry name" value="Allantoicase_dom"/>
</dbReference>
<protein>
    <submittedName>
        <fullName evidence="5">Allantoicase</fullName>
    </submittedName>
</protein>
<dbReference type="FunFam" id="2.60.120.260:FF:000059">
    <property type="entry name" value="Probable allantoicase"/>
    <property type="match status" value="1"/>
</dbReference>
<sequence>MTTHLPTPPKFVNEYAELLSDKVGGRVLGCSDQWFAPCVNLIKHSAPIWDAEKFVDTGKWMDGWETKRHNPSFDWCVLKLGIPGTIVGIEIDTSYFTGNYPPYAQLESICVEGEPTLDQLLSDESRWNVVLQKSNLGSSCKQYFEPTTPVQKTTHLRFKIYPDGGVARLRVYGVAVRDWSLVIPGELVDLAAIENGGLVRDVSDQHYGNKNNIIMPGRSVNMGDGWETKRRRVPGNEWLIVRLGLPGSIKRIEVDTNWFKGNFPTSCSIEAINHADDQNLNDSKDWKPILPNTPLIGHNRHYFQTQLVNNQDAQLYTHVRLQIYPDGGVSRFRVHCKPLMY</sequence>
<evidence type="ECO:0000313" key="5">
    <source>
        <dbReference type="EMBL" id="KYQ89571.1"/>
    </source>
</evidence>
<evidence type="ECO:0000256" key="2">
    <source>
        <dbReference type="ARBA" id="ARBA00022631"/>
    </source>
</evidence>
<dbReference type="PIRSF" id="PIRSF016516">
    <property type="entry name" value="Allantoicase"/>
    <property type="match status" value="1"/>
</dbReference>
<dbReference type="SUPFAM" id="SSF49785">
    <property type="entry name" value="Galactose-binding domain-like"/>
    <property type="match status" value="2"/>
</dbReference>
<dbReference type="HAMAP" id="MF_00813">
    <property type="entry name" value="Allantoicase"/>
    <property type="match status" value="1"/>
</dbReference>
<dbReference type="PANTHER" id="PTHR12045:SF3">
    <property type="entry name" value="INACTIVE ALLANTOICASE-RELATED"/>
    <property type="match status" value="1"/>
</dbReference>
<name>A0A151Z6H9_TIELA</name>
<dbReference type="GO" id="GO:0004037">
    <property type="term" value="F:allantoicase activity"/>
    <property type="evidence" value="ECO:0007669"/>
    <property type="project" value="InterPro"/>
</dbReference>
<dbReference type="OMA" id="MDDGWET"/>
<keyword evidence="2" id="KW-0659">Purine metabolism</keyword>
<evidence type="ECO:0000256" key="1">
    <source>
        <dbReference type="ARBA" id="ARBA00009242"/>
    </source>
</evidence>
<feature type="domain" description="Allantoicase" evidence="4">
    <location>
        <begin position="196"/>
        <end position="337"/>
    </location>
</feature>
<comment type="caution">
    <text evidence="5">The sequence shown here is derived from an EMBL/GenBank/DDBJ whole genome shotgun (WGS) entry which is preliminary data.</text>
</comment>
<dbReference type="Pfam" id="PF03561">
    <property type="entry name" value="Allantoicase"/>
    <property type="match status" value="2"/>
</dbReference>
<comment type="similarity">
    <text evidence="1">Belongs to the allantoicase family.</text>
</comment>
<dbReference type="InterPro" id="IPR005164">
    <property type="entry name" value="Allantoicase"/>
</dbReference>
<dbReference type="AlphaFoldDB" id="A0A151Z6H9"/>
<dbReference type="GO" id="GO:0000256">
    <property type="term" value="P:allantoin catabolic process"/>
    <property type="evidence" value="ECO:0007669"/>
    <property type="project" value="InterPro"/>
</dbReference>
<dbReference type="EMBL" id="LODT01000039">
    <property type="protein sequence ID" value="KYQ89571.1"/>
    <property type="molecule type" value="Genomic_DNA"/>
</dbReference>
<feature type="domain" description="Allantoicase" evidence="4">
    <location>
        <begin position="24"/>
        <end position="174"/>
    </location>
</feature>
<dbReference type="STRING" id="361077.A0A151Z6H9"/>
<reference evidence="5 6" key="1">
    <citation type="submission" date="2015-12" db="EMBL/GenBank/DDBJ databases">
        <title>Dictyostelia acquired genes for synthesis and detection of signals that induce cell-type specialization by lateral gene transfer from prokaryotes.</title>
        <authorList>
            <person name="Gloeckner G."/>
            <person name="Schaap P."/>
        </authorList>
    </citation>
    <scope>NUCLEOTIDE SEQUENCE [LARGE SCALE GENOMIC DNA]</scope>
    <source>
        <strain evidence="5 6">TK</strain>
    </source>
</reference>
<dbReference type="OrthoDB" id="10266039at2759"/>
<keyword evidence="6" id="KW-1185">Reference proteome</keyword>
<dbReference type="GO" id="GO:0006144">
    <property type="term" value="P:purine nucleobase metabolic process"/>
    <property type="evidence" value="ECO:0007669"/>
    <property type="project" value="UniProtKB-KW"/>
</dbReference>
<accession>A0A151Z6H9</accession>
<dbReference type="Proteomes" id="UP000076078">
    <property type="component" value="Unassembled WGS sequence"/>
</dbReference>
<dbReference type="Gene3D" id="2.60.120.260">
    <property type="entry name" value="Galactose-binding domain-like"/>
    <property type="match status" value="2"/>
</dbReference>
<gene>
    <name evidence="5" type="ORF">DLAC_09524</name>
</gene>
<dbReference type="NCBIfam" id="TIGR02961">
    <property type="entry name" value="allantoicase"/>
    <property type="match status" value="1"/>
</dbReference>
<dbReference type="InterPro" id="IPR008979">
    <property type="entry name" value="Galactose-bd-like_sf"/>
</dbReference>
<keyword evidence="3" id="KW-0378">Hydrolase</keyword>
<proteinExistence type="inferred from homology"/>
<evidence type="ECO:0000259" key="4">
    <source>
        <dbReference type="Pfam" id="PF03561"/>
    </source>
</evidence>
<dbReference type="InParanoid" id="A0A151Z6H9"/>
<organism evidence="5 6">
    <name type="scientific">Tieghemostelium lacteum</name>
    <name type="common">Slime mold</name>
    <name type="synonym">Dictyostelium lacteum</name>
    <dbReference type="NCBI Taxonomy" id="361077"/>
    <lineage>
        <taxon>Eukaryota</taxon>
        <taxon>Amoebozoa</taxon>
        <taxon>Evosea</taxon>
        <taxon>Eumycetozoa</taxon>
        <taxon>Dictyostelia</taxon>
        <taxon>Dictyosteliales</taxon>
        <taxon>Raperosteliaceae</taxon>
        <taxon>Tieghemostelium</taxon>
    </lineage>
</organism>
<evidence type="ECO:0000256" key="3">
    <source>
        <dbReference type="ARBA" id="ARBA00022801"/>
    </source>
</evidence>
<dbReference type="PANTHER" id="PTHR12045">
    <property type="entry name" value="ALLANTOICASE"/>
    <property type="match status" value="1"/>
</dbReference>